<proteinExistence type="predicted"/>
<feature type="compositionally biased region" description="Low complexity" evidence="1">
    <location>
        <begin position="1"/>
        <end position="17"/>
    </location>
</feature>
<feature type="compositionally biased region" description="Low complexity" evidence="1">
    <location>
        <begin position="59"/>
        <end position="83"/>
    </location>
</feature>
<organism evidence="2">
    <name type="scientific">TTV-like virus DXL2</name>
    <dbReference type="NCBI Taxonomy" id="167759"/>
    <lineage>
        <taxon>Viruses</taxon>
        <taxon>Monodnaviria</taxon>
        <taxon>Shotokuvirae</taxon>
        <taxon>Commensaviricota</taxon>
        <taxon>Cardeaviricetes</taxon>
        <taxon>Sanitavirales</taxon>
        <taxon>Anelloviridae</taxon>
        <taxon>Torque teno virus</taxon>
    </lineage>
</organism>
<sequence length="90" mass="10219">MLLQHSGSRSSFPPQSSNEREKVQKATYLPRPKDHDSGKKRTARRRRSPRRGRRRRRGSSSSESSESSESSTSNSSNSPYNSPRPKRTST</sequence>
<feature type="compositionally biased region" description="Basic residues" evidence="1">
    <location>
        <begin position="40"/>
        <end position="58"/>
    </location>
</feature>
<name>Q8V636_9VIRU</name>
<reference evidence="2" key="1">
    <citation type="submission" date="2000-10" db="EMBL/GenBank/DDBJ databases">
        <title>A novel TTV-like genome detected in both feces and blood from patients in a hepatitis outbreak.</title>
        <authorList>
            <person name="Luo K.X."/>
            <person name="He H.T."/>
            <person name="Xiao H."/>
            <person name="Liang W.F."/>
            <person name="Liu D.X."/>
        </authorList>
    </citation>
    <scope>NUCLEOTIDE SEQUENCE</scope>
</reference>
<feature type="region of interest" description="Disordered" evidence="1">
    <location>
        <begin position="1"/>
        <end position="90"/>
    </location>
</feature>
<accession>Q8V636</accession>
<evidence type="ECO:0000256" key="1">
    <source>
        <dbReference type="SAM" id="MobiDB-lite"/>
    </source>
</evidence>
<dbReference type="EMBL" id="AF315077">
    <property type="protein sequence ID" value="AAL37162.1"/>
    <property type="molecule type" value="Genomic_DNA"/>
</dbReference>
<evidence type="ECO:0000313" key="2">
    <source>
        <dbReference type="EMBL" id="AAL37162.1"/>
    </source>
</evidence>
<protein>
    <submittedName>
        <fullName evidence="2">Uncharacterized protein</fullName>
    </submittedName>
</protein>